<dbReference type="OrthoDB" id="242713at2157"/>
<evidence type="ECO:0000313" key="3">
    <source>
        <dbReference type="EMBL" id="KTG26988.1"/>
    </source>
</evidence>
<accession>A0A0W1SLA6</accession>
<proteinExistence type="predicted"/>
<evidence type="ECO:0000256" key="1">
    <source>
        <dbReference type="SAM" id="Coils"/>
    </source>
</evidence>
<dbReference type="EMBL" id="LOPV01000201">
    <property type="protein sequence ID" value="KTG26988.1"/>
    <property type="molecule type" value="Genomic_DNA"/>
</dbReference>
<feature type="region of interest" description="Disordered" evidence="2">
    <location>
        <begin position="509"/>
        <end position="534"/>
    </location>
</feature>
<keyword evidence="4" id="KW-1185">Reference proteome</keyword>
<reference evidence="3 4" key="1">
    <citation type="submission" date="2015-12" db="EMBL/GenBank/DDBJ databases">
        <title>Haloferax profundi sp. nov. isolated from the Discovery deep brine-seawater interface in the Red Sea.</title>
        <authorList>
            <person name="Zhang G."/>
            <person name="Stingl U."/>
            <person name="Rashid M."/>
        </authorList>
    </citation>
    <scope>NUCLEOTIDE SEQUENCE [LARGE SCALE GENOMIC DNA]</scope>
    <source>
        <strain evidence="3 4">SB29</strain>
    </source>
</reference>
<feature type="compositionally biased region" description="Acidic residues" evidence="2">
    <location>
        <begin position="223"/>
        <end position="249"/>
    </location>
</feature>
<feature type="compositionally biased region" description="Acidic residues" evidence="2">
    <location>
        <begin position="125"/>
        <end position="136"/>
    </location>
</feature>
<feature type="compositionally biased region" description="Polar residues" evidence="2">
    <location>
        <begin position="185"/>
        <end position="194"/>
    </location>
</feature>
<comment type="caution">
    <text evidence="3">The sequence shown here is derived from an EMBL/GenBank/DDBJ whole genome shotgun (WGS) entry which is preliminary data.</text>
</comment>
<feature type="region of interest" description="Disordered" evidence="2">
    <location>
        <begin position="124"/>
        <end position="343"/>
    </location>
</feature>
<dbReference type="AlphaFoldDB" id="A0A0W1SLA6"/>
<feature type="compositionally biased region" description="Low complexity" evidence="2">
    <location>
        <begin position="202"/>
        <end position="215"/>
    </location>
</feature>
<feature type="coiled-coil region" evidence="1">
    <location>
        <begin position="397"/>
        <end position="493"/>
    </location>
</feature>
<evidence type="ECO:0000256" key="2">
    <source>
        <dbReference type="SAM" id="MobiDB-lite"/>
    </source>
</evidence>
<dbReference type="RefSeq" id="WP_058572333.1">
    <property type="nucleotide sequence ID" value="NZ_LOPV01000201.1"/>
</dbReference>
<feature type="compositionally biased region" description="Acidic residues" evidence="2">
    <location>
        <begin position="144"/>
        <end position="154"/>
    </location>
</feature>
<name>A0A0W1SLA6_9EURY</name>
<organism evidence="3 4">
    <name type="scientific">Haloferax profundi</name>
    <dbReference type="NCBI Taxonomy" id="1544718"/>
    <lineage>
        <taxon>Archaea</taxon>
        <taxon>Methanobacteriati</taxon>
        <taxon>Methanobacteriota</taxon>
        <taxon>Stenosarchaea group</taxon>
        <taxon>Halobacteria</taxon>
        <taxon>Halobacteriales</taxon>
        <taxon>Haloferacaceae</taxon>
        <taxon>Haloferax</taxon>
    </lineage>
</organism>
<protein>
    <submittedName>
        <fullName evidence="3">Uncharacterized protein</fullName>
    </submittedName>
</protein>
<sequence length="534" mass="57808">MTPLFREMDRVSEKFVSAIRGVTVEKSVWANGEGLSVVRLEVSSERDDPVDFRLVESVPRDFPLENLGPHPKYNGDKWTKTDDRAFVYADRLEPSGEASTLYGIKGLSPNDLESFLTETAVEIDPAGDEPASDSDDSTTMTNDDTTDTEIDDTTTDDHSVSQRSDFNGHIPRVEDLRSASGGWDSGQSDTTPSDIQFVGSRAQSTADSATDADSDSQPKVELDDPTADADENEPTTDADTEEGSEDDATDASVEVGTAESAESTAERDSAGTDEFETDAVEDRDGPETADEVVGTDSAASSDGNVSPENSPDEETTKDSVESAASDSDTTESETDVETDADGVVDALVAELSARDLSEEEMAVLRDSLGASSPNSLDVRLEHVQNRVDNLAAYTTALEEFLDENGTAEQVLDDLQTDTAEMREDIERLESALSASKEAIQTIESQVESIEDRMVTTSTFEERLSELDERLVSESALEAQVEELTDELEDIRGDVETGKTWRSNLSQAIQLPGMMEETDDESEAASQTESVEQHS</sequence>
<feature type="compositionally biased region" description="Polar residues" evidence="2">
    <location>
        <begin position="297"/>
        <end position="309"/>
    </location>
</feature>
<gene>
    <name evidence="3" type="ORF">AUR66_15170</name>
</gene>
<feature type="compositionally biased region" description="Acidic residues" evidence="2">
    <location>
        <begin position="328"/>
        <end position="342"/>
    </location>
</feature>
<evidence type="ECO:0000313" key="4">
    <source>
        <dbReference type="Proteomes" id="UP000053157"/>
    </source>
</evidence>
<keyword evidence="1" id="KW-0175">Coiled coil</keyword>
<dbReference type="Proteomes" id="UP000053157">
    <property type="component" value="Unassembled WGS sequence"/>
</dbReference>
<feature type="compositionally biased region" description="Polar residues" evidence="2">
    <location>
        <begin position="523"/>
        <end position="534"/>
    </location>
</feature>